<dbReference type="RefSeq" id="WP_354197627.1">
    <property type="nucleotide sequence ID" value="NZ_JBEPLW010000014.1"/>
</dbReference>
<dbReference type="GO" id="GO:0004519">
    <property type="term" value="F:endonuclease activity"/>
    <property type="evidence" value="ECO:0007669"/>
    <property type="project" value="UniProtKB-KW"/>
</dbReference>
<name>A0ABV2GCI2_9BACL</name>
<gene>
    <name evidence="2" type="ORF">ABID49_001895</name>
</gene>
<evidence type="ECO:0000313" key="2">
    <source>
        <dbReference type="EMBL" id="MET3575988.1"/>
    </source>
</evidence>
<sequence>MAHGMGMDGRVELSRTAEVIRASGADIIGLQEVDRHFSARSAFEDQAARLAEMLGMQYGFGANVVEPSLKDGMPIGEYGNAVLSRFPIKYAVNHPLADVLPEGEDPEPRGILETFIDLGGTYLNFYNTHMSLSDGALRTGISRLLKLTGRSLFPTIVTGDFNAAPDHPGIAAMDERFNEVFRKSGAGQLPTFPSRSYEENSGKWTVPHSKIDYIFADLSQTVTRADVIDTSISDHLPIVADLSLKGARGKGRFAKPNELNEA</sequence>
<reference evidence="2 3" key="1">
    <citation type="submission" date="2024-06" db="EMBL/GenBank/DDBJ databases">
        <title>Genomic Encyclopedia of Type Strains, Phase IV (KMG-IV): sequencing the most valuable type-strain genomes for metagenomic binning, comparative biology and taxonomic classification.</title>
        <authorList>
            <person name="Goeker M."/>
        </authorList>
    </citation>
    <scope>NUCLEOTIDE SEQUENCE [LARGE SCALE GENOMIC DNA]</scope>
    <source>
        <strain evidence="2 3">DSM 26128</strain>
    </source>
</reference>
<dbReference type="SUPFAM" id="SSF56219">
    <property type="entry name" value="DNase I-like"/>
    <property type="match status" value="1"/>
</dbReference>
<keyword evidence="2" id="KW-0540">Nuclease</keyword>
<dbReference type="Proteomes" id="UP001549099">
    <property type="component" value="Unassembled WGS sequence"/>
</dbReference>
<dbReference type="InterPro" id="IPR051916">
    <property type="entry name" value="GPI-anchor_lipid_remodeler"/>
</dbReference>
<accession>A0ABV2GCI2</accession>
<dbReference type="Gene3D" id="3.60.10.10">
    <property type="entry name" value="Endonuclease/exonuclease/phosphatase"/>
    <property type="match status" value="1"/>
</dbReference>
<dbReference type="PANTHER" id="PTHR14859">
    <property type="entry name" value="CALCOFLUOR WHITE HYPERSENSITIVE PROTEIN PRECURSOR"/>
    <property type="match status" value="1"/>
</dbReference>
<dbReference type="Pfam" id="PF03372">
    <property type="entry name" value="Exo_endo_phos"/>
    <property type="match status" value="1"/>
</dbReference>
<comment type="caution">
    <text evidence="2">The sequence shown here is derived from an EMBL/GenBank/DDBJ whole genome shotgun (WGS) entry which is preliminary data.</text>
</comment>
<evidence type="ECO:0000313" key="3">
    <source>
        <dbReference type="Proteomes" id="UP001549099"/>
    </source>
</evidence>
<dbReference type="PANTHER" id="PTHR14859:SF15">
    <property type="entry name" value="ENDONUCLEASE_EXONUCLEASE_PHOSPHATASE DOMAIN-CONTAINING PROTEIN"/>
    <property type="match status" value="1"/>
</dbReference>
<protein>
    <submittedName>
        <fullName evidence="2">Endonuclease/exonuclease/phosphatase family metal-dependent hydrolase</fullName>
    </submittedName>
</protein>
<dbReference type="EMBL" id="JBEPLW010000014">
    <property type="protein sequence ID" value="MET3575988.1"/>
    <property type="molecule type" value="Genomic_DNA"/>
</dbReference>
<dbReference type="InterPro" id="IPR005135">
    <property type="entry name" value="Endo/exonuclease/phosphatase"/>
</dbReference>
<organism evidence="2 3">
    <name type="scientific">Bhargavaea ullalensis</name>
    <dbReference type="NCBI Taxonomy" id="1265685"/>
    <lineage>
        <taxon>Bacteria</taxon>
        <taxon>Bacillati</taxon>
        <taxon>Bacillota</taxon>
        <taxon>Bacilli</taxon>
        <taxon>Bacillales</taxon>
        <taxon>Caryophanaceae</taxon>
        <taxon>Bhargavaea</taxon>
    </lineage>
</organism>
<feature type="domain" description="Endonuclease/exonuclease/phosphatase" evidence="1">
    <location>
        <begin position="15"/>
        <end position="235"/>
    </location>
</feature>
<proteinExistence type="predicted"/>
<dbReference type="InterPro" id="IPR036691">
    <property type="entry name" value="Endo/exonu/phosph_ase_sf"/>
</dbReference>
<keyword evidence="2" id="KW-0378">Hydrolase</keyword>
<dbReference type="GO" id="GO:0016787">
    <property type="term" value="F:hydrolase activity"/>
    <property type="evidence" value="ECO:0007669"/>
    <property type="project" value="UniProtKB-KW"/>
</dbReference>
<keyword evidence="3" id="KW-1185">Reference proteome</keyword>
<evidence type="ECO:0000259" key="1">
    <source>
        <dbReference type="Pfam" id="PF03372"/>
    </source>
</evidence>
<keyword evidence="2" id="KW-0255">Endonuclease</keyword>